<dbReference type="EMBL" id="MU839006">
    <property type="protein sequence ID" value="KAK1768118.1"/>
    <property type="molecule type" value="Genomic_DNA"/>
</dbReference>
<dbReference type="SUPFAM" id="SSF117281">
    <property type="entry name" value="Kelch motif"/>
    <property type="match status" value="1"/>
</dbReference>
<proteinExistence type="predicted"/>
<dbReference type="GO" id="GO:0019760">
    <property type="term" value="P:glucosinolate metabolic process"/>
    <property type="evidence" value="ECO:0007669"/>
    <property type="project" value="UniProtKB-ARBA"/>
</dbReference>
<accession>A0AAJ0FMA1</accession>
<comment type="caution">
    <text evidence="3">The sequence shown here is derived from an EMBL/GenBank/DDBJ whole genome shotgun (WGS) entry which is preliminary data.</text>
</comment>
<sequence>MEKDPEHGATKVGVVTRYDLWDLVEPEDPSAAFPAGCSYHCSASDGSNNIFVHAGCPETGRLSDLWAFSLDSRAWAELPAAPLPACGGASIAFFDCKLYCMNGFNGTTEQGGSLDVYDCDACPCSVLTLVAVKAKGWGYLVTMFGERDPSSLGHAGAGKMLADVWAFDVQELKWAKIEPVGDAPPPRGWFDADMVREDGGKHAIIVHGGLAEDNSRLGDVWKLQIS</sequence>
<evidence type="ECO:0000256" key="2">
    <source>
        <dbReference type="ARBA" id="ARBA00023004"/>
    </source>
</evidence>
<keyword evidence="2" id="KW-0408">Iron</keyword>
<evidence type="ECO:0000313" key="4">
    <source>
        <dbReference type="Proteomes" id="UP001244011"/>
    </source>
</evidence>
<dbReference type="PANTHER" id="PTHR47435:SF4">
    <property type="entry name" value="KELCH REPEAT PROTEIN (AFU_ORTHOLOGUE AFUA_5G12780)"/>
    <property type="match status" value="1"/>
</dbReference>
<evidence type="ECO:0000313" key="3">
    <source>
        <dbReference type="EMBL" id="KAK1768118.1"/>
    </source>
</evidence>
<keyword evidence="1" id="KW-0677">Repeat</keyword>
<dbReference type="RefSeq" id="XP_060284331.1">
    <property type="nucleotide sequence ID" value="XM_060426042.1"/>
</dbReference>
<keyword evidence="4" id="KW-1185">Reference proteome</keyword>
<organism evidence="3 4">
    <name type="scientific">Phialemonium atrogriseum</name>
    <dbReference type="NCBI Taxonomy" id="1093897"/>
    <lineage>
        <taxon>Eukaryota</taxon>
        <taxon>Fungi</taxon>
        <taxon>Dikarya</taxon>
        <taxon>Ascomycota</taxon>
        <taxon>Pezizomycotina</taxon>
        <taxon>Sordariomycetes</taxon>
        <taxon>Sordariomycetidae</taxon>
        <taxon>Cephalothecales</taxon>
        <taxon>Cephalothecaceae</taxon>
        <taxon>Phialemonium</taxon>
    </lineage>
</organism>
<dbReference type="Gene3D" id="2.120.10.80">
    <property type="entry name" value="Kelch-type beta propeller"/>
    <property type="match status" value="1"/>
</dbReference>
<dbReference type="InterPro" id="IPR015915">
    <property type="entry name" value="Kelch-typ_b-propeller"/>
</dbReference>
<dbReference type="AlphaFoldDB" id="A0AAJ0FMA1"/>
<gene>
    <name evidence="3" type="ORF">QBC33DRAFT_514402</name>
</gene>
<dbReference type="Proteomes" id="UP001244011">
    <property type="component" value="Unassembled WGS sequence"/>
</dbReference>
<dbReference type="GeneID" id="85309229"/>
<evidence type="ECO:0000256" key="1">
    <source>
        <dbReference type="ARBA" id="ARBA00022737"/>
    </source>
</evidence>
<dbReference type="Pfam" id="PF24681">
    <property type="entry name" value="Kelch_KLHDC2_KLHL20_DRC7"/>
    <property type="match status" value="1"/>
</dbReference>
<name>A0AAJ0FMA1_9PEZI</name>
<protein>
    <submittedName>
        <fullName evidence="3">Kelch repeat protein</fullName>
    </submittedName>
</protein>
<reference evidence="3" key="1">
    <citation type="submission" date="2023-06" db="EMBL/GenBank/DDBJ databases">
        <title>Genome-scale phylogeny and comparative genomics of the fungal order Sordariales.</title>
        <authorList>
            <consortium name="Lawrence Berkeley National Laboratory"/>
            <person name="Hensen N."/>
            <person name="Bonometti L."/>
            <person name="Westerberg I."/>
            <person name="Brannstrom I.O."/>
            <person name="Guillou S."/>
            <person name="Cros-Aarteil S."/>
            <person name="Calhoun S."/>
            <person name="Haridas S."/>
            <person name="Kuo A."/>
            <person name="Mondo S."/>
            <person name="Pangilinan J."/>
            <person name="Riley R."/>
            <person name="Labutti K."/>
            <person name="Andreopoulos B."/>
            <person name="Lipzen A."/>
            <person name="Chen C."/>
            <person name="Yanf M."/>
            <person name="Daum C."/>
            <person name="Ng V."/>
            <person name="Clum A."/>
            <person name="Steindorff A."/>
            <person name="Ohm R."/>
            <person name="Martin F."/>
            <person name="Silar P."/>
            <person name="Natvig D."/>
            <person name="Lalanne C."/>
            <person name="Gautier V."/>
            <person name="Ament-Velasquez S.L."/>
            <person name="Kruys A."/>
            <person name="Hutchinson M.I."/>
            <person name="Powell A.J."/>
            <person name="Barry K."/>
            <person name="Miller A.N."/>
            <person name="Grigoriev I.V."/>
            <person name="Debuchy R."/>
            <person name="Gladieux P."/>
            <person name="Thoren M.H."/>
            <person name="Johannesson H."/>
        </authorList>
    </citation>
    <scope>NUCLEOTIDE SEQUENCE</scope>
    <source>
        <strain evidence="3">8032-3</strain>
    </source>
</reference>
<dbReference type="PANTHER" id="PTHR47435">
    <property type="entry name" value="KELCH REPEAT PROTEIN (AFU_ORTHOLOGUE AFUA_5G12780)"/>
    <property type="match status" value="1"/>
</dbReference>